<accession>A0ABD0PZX2</accession>
<evidence type="ECO:0000313" key="1">
    <source>
        <dbReference type="EMBL" id="KAL0179424.1"/>
    </source>
</evidence>
<name>A0ABD0PZX2_CIRMR</name>
<feature type="non-terminal residue" evidence="1">
    <location>
        <position position="72"/>
    </location>
</feature>
<keyword evidence="2" id="KW-1185">Reference proteome</keyword>
<dbReference type="AlphaFoldDB" id="A0ABD0PZX2"/>
<proteinExistence type="predicted"/>
<protein>
    <submittedName>
        <fullName evidence="1">Uncharacterized protein</fullName>
    </submittedName>
</protein>
<evidence type="ECO:0000313" key="2">
    <source>
        <dbReference type="Proteomes" id="UP001529510"/>
    </source>
</evidence>
<comment type="caution">
    <text evidence="1">The sequence shown here is derived from an EMBL/GenBank/DDBJ whole genome shotgun (WGS) entry which is preliminary data.</text>
</comment>
<sequence length="72" mass="9065">MLWTVMKKRRMRMCRRVMARMTTMEEREWRFCSERETIVLLYQHLPDLRKKSATLLLLPRAFNLRDIHWQQQ</sequence>
<reference evidence="1 2" key="1">
    <citation type="submission" date="2024-05" db="EMBL/GenBank/DDBJ databases">
        <title>Genome sequencing and assembly of Indian major carp, Cirrhinus mrigala (Hamilton, 1822).</title>
        <authorList>
            <person name="Mohindra V."/>
            <person name="Chowdhury L.M."/>
            <person name="Lal K."/>
            <person name="Jena J.K."/>
        </authorList>
    </citation>
    <scope>NUCLEOTIDE SEQUENCE [LARGE SCALE GENOMIC DNA]</scope>
    <source>
        <strain evidence="1">CM1030</strain>
        <tissue evidence="1">Blood</tissue>
    </source>
</reference>
<gene>
    <name evidence="1" type="ORF">M9458_024866</name>
</gene>
<dbReference type="EMBL" id="JAMKFB020000012">
    <property type="protein sequence ID" value="KAL0179424.1"/>
    <property type="molecule type" value="Genomic_DNA"/>
</dbReference>
<dbReference type="Proteomes" id="UP001529510">
    <property type="component" value="Unassembled WGS sequence"/>
</dbReference>
<organism evidence="1 2">
    <name type="scientific">Cirrhinus mrigala</name>
    <name type="common">Mrigala</name>
    <dbReference type="NCBI Taxonomy" id="683832"/>
    <lineage>
        <taxon>Eukaryota</taxon>
        <taxon>Metazoa</taxon>
        <taxon>Chordata</taxon>
        <taxon>Craniata</taxon>
        <taxon>Vertebrata</taxon>
        <taxon>Euteleostomi</taxon>
        <taxon>Actinopterygii</taxon>
        <taxon>Neopterygii</taxon>
        <taxon>Teleostei</taxon>
        <taxon>Ostariophysi</taxon>
        <taxon>Cypriniformes</taxon>
        <taxon>Cyprinidae</taxon>
        <taxon>Labeoninae</taxon>
        <taxon>Labeonini</taxon>
        <taxon>Cirrhinus</taxon>
    </lineage>
</organism>